<accession>A0ABN7PHB5</accession>
<evidence type="ECO:0000313" key="3">
    <source>
        <dbReference type="Proteomes" id="UP001153148"/>
    </source>
</evidence>
<dbReference type="EMBL" id="CAJPIN010055053">
    <property type="protein sequence ID" value="CAG2066498.1"/>
    <property type="molecule type" value="Genomic_DNA"/>
</dbReference>
<comment type="caution">
    <text evidence="2">The sequence shown here is derived from an EMBL/GenBank/DDBJ whole genome shotgun (WGS) entry which is preliminary data.</text>
</comment>
<gene>
    <name evidence="2" type="ORF">TPAB3V08_LOCUS13441</name>
</gene>
<keyword evidence="3" id="KW-1185">Reference proteome</keyword>
<feature type="region of interest" description="Disordered" evidence="1">
    <location>
        <begin position="1"/>
        <end position="21"/>
    </location>
</feature>
<dbReference type="Proteomes" id="UP001153148">
    <property type="component" value="Unassembled WGS sequence"/>
</dbReference>
<reference evidence="2" key="1">
    <citation type="submission" date="2021-03" db="EMBL/GenBank/DDBJ databases">
        <authorList>
            <person name="Tran Van P."/>
        </authorList>
    </citation>
    <scope>NUCLEOTIDE SEQUENCE</scope>
</reference>
<proteinExistence type="predicted"/>
<evidence type="ECO:0000313" key="2">
    <source>
        <dbReference type="EMBL" id="CAG2066498.1"/>
    </source>
</evidence>
<name>A0ABN7PHB5_TIMPD</name>
<evidence type="ECO:0000256" key="1">
    <source>
        <dbReference type="SAM" id="MobiDB-lite"/>
    </source>
</evidence>
<protein>
    <submittedName>
        <fullName evidence="2">Uncharacterized protein</fullName>
    </submittedName>
</protein>
<sequence length="21" mass="2292">MLRSMRPASSLPPLTTGEIFS</sequence>
<organism evidence="2 3">
    <name type="scientific">Timema podura</name>
    <name type="common">Walking stick</name>
    <dbReference type="NCBI Taxonomy" id="61482"/>
    <lineage>
        <taxon>Eukaryota</taxon>
        <taxon>Metazoa</taxon>
        <taxon>Ecdysozoa</taxon>
        <taxon>Arthropoda</taxon>
        <taxon>Hexapoda</taxon>
        <taxon>Insecta</taxon>
        <taxon>Pterygota</taxon>
        <taxon>Neoptera</taxon>
        <taxon>Polyneoptera</taxon>
        <taxon>Phasmatodea</taxon>
        <taxon>Timematodea</taxon>
        <taxon>Timematoidea</taxon>
        <taxon>Timematidae</taxon>
        <taxon>Timema</taxon>
    </lineage>
</organism>